<organism evidence="1 2">
    <name type="scientific">Mycolicibacterium elephantis</name>
    <dbReference type="NCBI Taxonomy" id="81858"/>
    <lineage>
        <taxon>Bacteria</taxon>
        <taxon>Bacillati</taxon>
        <taxon>Actinomycetota</taxon>
        <taxon>Actinomycetes</taxon>
        <taxon>Mycobacteriales</taxon>
        <taxon>Mycobacteriaceae</taxon>
        <taxon>Mycolicibacterium</taxon>
    </lineage>
</organism>
<dbReference type="EMBL" id="MVHP01000002">
    <property type="protein sequence ID" value="ORA68792.1"/>
    <property type="molecule type" value="Genomic_DNA"/>
</dbReference>
<dbReference type="Pfam" id="PF10604">
    <property type="entry name" value="Polyketide_cyc2"/>
    <property type="match status" value="1"/>
</dbReference>
<evidence type="ECO:0000313" key="1">
    <source>
        <dbReference type="EMBL" id="ORA68792.1"/>
    </source>
</evidence>
<dbReference type="RefSeq" id="WP_046751226.1">
    <property type="nucleotide sequence ID" value="NZ_JACKTZ010000019.1"/>
</dbReference>
<dbReference type="Gene3D" id="3.30.530.20">
    <property type="match status" value="1"/>
</dbReference>
<sequence>MATIERTRTIAAPIEEIWDVLADFGGISEWADNVEHSCILVSRAKPLGTARRLQVGRDTLVETITEFDPPHTLAYHIEGLPKQLGELSNRWTLRSAGNSTTVTLTSTVEIGSRVDQQLAERVMCRMLAKQSDSMLAGLADRLESARV</sequence>
<dbReference type="STRING" id="81858.BST23_02940"/>
<proteinExistence type="predicted"/>
<protein>
    <submittedName>
        <fullName evidence="1">MxaD family protein</fullName>
    </submittedName>
</protein>
<dbReference type="AlphaFoldDB" id="A0A0M2ZMN7"/>
<accession>A0A0M2ZMN7</accession>
<dbReference type="CDD" id="cd07821">
    <property type="entry name" value="PYR_PYL_RCAR_like"/>
    <property type="match status" value="1"/>
</dbReference>
<dbReference type="OrthoDB" id="5182747at2"/>
<reference evidence="1 2" key="1">
    <citation type="submission" date="2017-02" db="EMBL/GenBank/DDBJ databases">
        <title>The new phylogeny of genus Mycobacterium.</title>
        <authorList>
            <person name="Tortoli E."/>
            <person name="Trovato A."/>
            <person name="Cirillo D.M."/>
        </authorList>
    </citation>
    <scope>NUCLEOTIDE SEQUENCE [LARGE SCALE GENOMIC DNA]</scope>
    <source>
        <strain evidence="1 2">FI-09383</strain>
    </source>
</reference>
<dbReference type="SUPFAM" id="SSF55961">
    <property type="entry name" value="Bet v1-like"/>
    <property type="match status" value="1"/>
</dbReference>
<comment type="caution">
    <text evidence="1">The sequence shown here is derived from an EMBL/GenBank/DDBJ whole genome shotgun (WGS) entry which is preliminary data.</text>
</comment>
<dbReference type="InterPro" id="IPR019587">
    <property type="entry name" value="Polyketide_cyclase/dehydratase"/>
</dbReference>
<dbReference type="InterPro" id="IPR023393">
    <property type="entry name" value="START-like_dom_sf"/>
</dbReference>
<name>A0A0M2ZMN7_9MYCO</name>
<gene>
    <name evidence="1" type="ORF">BST23_02940</name>
</gene>
<evidence type="ECO:0000313" key="2">
    <source>
        <dbReference type="Proteomes" id="UP000192772"/>
    </source>
</evidence>
<dbReference type="Proteomes" id="UP000192772">
    <property type="component" value="Unassembled WGS sequence"/>
</dbReference>